<reference evidence="3 4" key="1">
    <citation type="submission" date="2019-05" db="EMBL/GenBank/DDBJ databases">
        <title>Psychrobacillus vulpis sp. nov., a new species isolated from feces of a red fox that inhabits in The Tablas de Daimiel Natural Park, Albacete, Spain.</title>
        <authorList>
            <person name="Rodriguez M."/>
            <person name="Reina J.C."/>
            <person name="Bejar V."/>
            <person name="Llamas I."/>
        </authorList>
    </citation>
    <scope>NUCLEOTIDE SEQUENCE [LARGE SCALE GENOMIC DNA]</scope>
    <source>
        <strain evidence="3 4">NHI-2</strain>
    </source>
</reference>
<dbReference type="Pfam" id="PF09551">
    <property type="entry name" value="Spore_II_R"/>
    <property type="match status" value="1"/>
</dbReference>
<organism evidence="3 4">
    <name type="scientific">Psychrobacillus soli</name>
    <dbReference type="NCBI Taxonomy" id="1543965"/>
    <lineage>
        <taxon>Bacteria</taxon>
        <taxon>Bacillati</taxon>
        <taxon>Bacillota</taxon>
        <taxon>Bacilli</taxon>
        <taxon>Bacillales</taxon>
        <taxon>Bacillaceae</taxon>
        <taxon>Psychrobacillus</taxon>
    </lineage>
</organism>
<gene>
    <name evidence="3" type="ORF">FG383_02805</name>
</gene>
<keyword evidence="1" id="KW-0175">Coiled coil</keyword>
<feature type="transmembrane region" description="Helical" evidence="2">
    <location>
        <begin position="20"/>
        <end position="38"/>
    </location>
</feature>
<evidence type="ECO:0008006" key="5">
    <source>
        <dbReference type="Google" id="ProtNLM"/>
    </source>
</evidence>
<keyword evidence="4" id="KW-1185">Reference proteome</keyword>
<evidence type="ECO:0000256" key="2">
    <source>
        <dbReference type="SAM" id="Phobius"/>
    </source>
</evidence>
<evidence type="ECO:0000313" key="4">
    <source>
        <dbReference type="Proteomes" id="UP000318937"/>
    </source>
</evidence>
<feature type="coiled-coil region" evidence="1">
    <location>
        <begin position="79"/>
        <end position="106"/>
    </location>
</feature>
<keyword evidence="2" id="KW-0472">Membrane</keyword>
<keyword evidence="2" id="KW-1133">Transmembrane helix</keyword>
<dbReference type="Proteomes" id="UP000318937">
    <property type="component" value="Unassembled WGS sequence"/>
</dbReference>
<evidence type="ECO:0000256" key="1">
    <source>
        <dbReference type="SAM" id="Coils"/>
    </source>
</evidence>
<sequence length="177" mass="20820">MLPDYEIKKAPRVGQQIDAVIFFVWMLLIIQFCLFFLFQPGEEAEGMRLRLIANSNTVQDQQMKEEVKKAIEPILMNYTQNQQQTYSELEQAVDKLSEKLNEEIHISTGKALFPPKVWNEGITSQTNVESIVISIGHARGDNWWCSLFPKVCYKEEVEKEEKPKFWVWEWLKKKFST</sequence>
<dbReference type="OrthoDB" id="9793324at2"/>
<accession>A0A544TKW4</accession>
<dbReference type="AlphaFoldDB" id="A0A544TKW4"/>
<dbReference type="RefSeq" id="WP_142605331.1">
    <property type="nucleotide sequence ID" value="NZ_VDGG01000004.1"/>
</dbReference>
<evidence type="ECO:0000313" key="3">
    <source>
        <dbReference type="EMBL" id="TQR18094.1"/>
    </source>
</evidence>
<proteinExistence type="predicted"/>
<keyword evidence="2" id="KW-0812">Transmembrane</keyword>
<name>A0A544TKW4_9BACI</name>
<comment type="caution">
    <text evidence="3">The sequence shown here is derived from an EMBL/GenBank/DDBJ whole genome shotgun (WGS) entry which is preliminary data.</text>
</comment>
<dbReference type="EMBL" id="VDGG01000004">
    <property type="protein sequence ID" value="TQR18094.1"/>
    <property type="molecule type" value="Genomic_DNA"/>
</dbReference>
<dbReference type="InterPro" id="IPR014202">
    <property type="entry name" value="Spore_II_R"/>
</dbReference>
<protein>
    <recommendedName>
        <fullName evidence="5">Stage II sporulation protein R</fullName>
    </recommendedName>
</protein>